<reference evidence="2 3" key="1">
    <citation type="submission" date="2017-06" db="EMBL/GenBank/DDBJ databases">
        <title>Genome sequencing of Fusobacterium nucleatum subsp. polymorphum KCOM 1232 (=ChDC F37).</title>
        <authorList>
            <person name="Kook J.-K."/>
            <person name="Park S.-N."/>
            <person name="Lim Y.K."/>
            <person name="Roh H."/>
        </authorList>
    </citation>
    <scope>NUCLEOTIDE SEQUENCE [LARGE SCALE GENOMIC DNA]</scope>
    <source>
        <strain evidence="3">KCOM 1232 ( ChDC F37)</strain>
    </source>
</reference>
<protein>
    <submittedName>
        <fullName evidence="2">Transposase</fullName>
    </submittedName>
</protein>
<dbReference type="Proteomes" id="UP000222862">
    <property type="component" value="Unassembled WGS sequence"/>
</dbReference>
<comment type="caution">
    <text evidence="2">The sequence shown here is derived from an EMBL/GenBank/DDBJ whole genome shotgun (WGS) entry which is preliminary data.</text>
</comment>
<evidence type="ECO:0000313" key="3">
    <source>
        <dbReference type="Proteomes" id="UP000222862"/>
    </source>
</evidence>
<name>A0A2B7YFA0_FUSNP</name>
<dbReference type="AlphaFoldDB" id="A0A2B7YFA0"/>
<evidence type="ECO:0000313" key="2">
    <source>
        <dbReference type="EMBL" id="PGH20206.1"/>
    </source>
</evidence>
<dbReference type="EMBL" id="NJGI01000006">
    <property type="protein sequence ID" value="PGH20206.1"/>
    <property type="molecule type" value="Genomic_DNA"/>
</dbReference>
<dbReference type="Pfam" id="PF20008">
    <property type="entry name" value="DUF6429"/>
    <property type="match status" value="1"/>
</dbReference>
<accession>A0A2B7YFA0</accession>
<gene>
    <name evidence="2" type="ORF">RN96_11575</name>
</gene>
<dbReference type="RefSeq" id="WP_098703538.1">
    <property type="nucleotide sequence ID" value="NZ_NJGI01000006.1"/>
</dbReference>
<organism evidence="2 3">
    <name type="scientific">Fusobacterium nucleatum subsp. polymorphum</name>
    <name type="common">Fusobacterium polymorphum</name>
    <dbReference type="NCBI Taxonomy" id="76857"/>
    <lineage>
        <taxon>Bacteria</taxon>
        <taxon>Fusobacteriati</taxon>
        <taxon>Fusobacteriota</taxon>
        <taxon>Fusobacteriia</taxon>
        <taxon>Fusobacteriales</taxon>
        <taxon>Fusobacteriaceae</taxon>
        <taxon>Fusobacterium</taxon>
    </lineage>
</organism>
<sequence>MNEKTETKKAIKELTLLLIYLNRFTEEKDFKTAKDFYAWKGYNFDIINELDDEDFIYQGKHRNKSVYITEKGMEETKKLLEKYKIKDY</sequence>
<proteinExistence type="predicted"/>
<evidence type="ECO:0000259" key="1">
    <source>
        <dbReference type="Pfam" id="PF20008"/>
    </source>
</evidence>
<dbReference type="InterPro" id="IPR045489">
    <property type="entry name" value="DUF6429"/>
</dbReference>
<feature type="domain" description="DUF6429" evidence="1">
    <location>
        <begin position="8"/>
        <end position="85"/>
    </location>
</feature>